<dbReference type="NCBIfam" id="TIGR00126">
    <property type="entry name" value="deoC"/>
    <property type="match status" value="1"/>
</dbReference>
<keyword evidence="5" id="KW-0704">Schiff base</keyword>
<dbReference type="Proteomes" id="UP000005801">
    <property type="component" value="Unassembled WGS sequence"/>
</dbReference>
<comment type="catalytic activity">
    <reaction evidence="6">
        <text>2-deoxy-D-ribose 5-phosphate = D-glyceraldehyde 3-phosphate + acetaldehyde</text>
        <dbReference type="Rhea" id="RHEA:12821"/>
        <dbReference type="ChEBI" id="CHEBI:15343"/>
        <dbReference type="ChEBI" id="CHEBI:59776"/>
        <dbReference type="ChEBI" id="CHEBI:62877"/>
        <dbReference type="EC" id="4.1.2.4"/>
    </reaction>
</comment>
<gene>
    <name evidence="8" type="ORF">PPSIR1_15465</name>
</gene>
<evidence type="ECO:0000313" key="8">
    <source>
        <dbReference type="EMBL" id="EDM73765.1"/>
    </source>
</evidence>
<reference evidence="8 9" key="1">
    <citation type="submission" date="2007-06" db="EMBL/GenBank/DDBJ databases">
        <authorList>
            <person name="Shimkets L."/>
            <person name="Ferriera S."/>
            <person name="Johnson J."/>
            <person name="Kravitz S."/>
            <person name="Beeson K."/>
            <person name="Sutton G."/>
            <person name="Rogers Y.-H."/>
            <person name="Friedman R."/>
            <person name="Frazier M."/>
            <person name="Venter J.C."/>
        </authorList>
    </citation>
    <scope>NUCLEOTIDE SEQUENCE [LARGE SCALE GENOMIC DNA]</scope>
    <source>
        <strain evidence="8 9">SIR-1</strain>
    </source>
</reference>
<evidence type="ECO:0000256" key="7">
    <source>
        <dbReference type="NCBIfam" id="TIGR00126"/>
    </source>
</evidence>
<dbReference type="Pfam" id="PF01791">
    <property type="entry name" value="DeoC"/>
    <property type="match status" value="1"/>
</dbReference>
<dbReference type="EC" id="4.1.2.4" evidence="3 7"/>
<comment type="similarity">
    <text evidence="2">Belongs to the DeoC/FbaB aldolase family. DeoC type 2 subfamily.</text>
</comment>
<dbReference type="SUPFAM" id="SSF51569">
    <property type="entry name" value="Aldolase"/>
    <property type="match status" value="1"/>
</dbReference>
<keyword evidence="4" id="KW-0456">Lyase</keyword>
<dbReference type="PANTHER" id="PTHR10889">
    <property type="entry name" value="DEOXYRIBOSE-PHOSPHATE ALDOLASE"/>
    <property type="match status" value="1"/>
</dbReference>
<accession>A6GK37</accession>
<evidence type="ECO:0000256" key="5">
    <source>
        <dbReference type="ARBA" id="ARBA00023270"/>
    </source>
</evidence>
<evidence type="ECO:0000256" key="3">
    <source>
        <dbReference type="ARBA" id="ARBA00012515"/>
    </source>
</evidence>
<protein>
    <recommendedName>
        <fullName evidence="3 7">Deoxyribose-phosphate aldolase</fullName>
        <ecNumber evidence="3 7">4.1.2.4</ecNumber>
    </recommendedName>
</protein>
<proteinExistence type="inferred from homology"/>
<keyword evidence="9" id="KW-1185">Reference proteome</keyword>
<comment type="caution">
    <text evidence="8">The sequence shown here is derived from an EMBL/GenBank/DDBJ whole genome shotgun (WGS) entry which is preliminary data.</text>
</comment>
<dbReference type="eggNOG" id="COG0274">
    <property type="taxonomic scope" value="Bacteria"/>
</dbReference>
<organism evidence="8 9">
    <name type="scientific">Plesiocystis pacifica SIR-1</name>
    <dbReference type="NCBI Taxonomy" id="391625"/>
    <lineage>
        <taxon>Bacteria</taxon>
        <taxon>Pseudomonadati</taxon>
        <taxon>Myxococcota</taxon>
        <taxon>Polyangia</taxon>
        <taxon>Nannocystales</taxon>
        <taxon>Nannocystaceae</taxon>
        <taxon>Plesiocystis</taxon>
    </lineage>
</organism>
<dbReference type="STRING" id="391625.PPSIR1_15465"/>
<dbReference type="SMART" id="SM01133">
    <property type="entry name" value="DeoC"/>
    <property type="match status" value="1"/>
</dbReference>
<evidence type="ECO:0000256" key="4">
    <source>
        <dbReference type="ARBA" id="ARBA00023239"/>
    </source>
</evidence>
<dbReference type="EMBL" id="ABCS01000178">
    <property type="protein sequence ID" value="EDM73765.1"/>
    <property type="molecule type" value="Genomic_DNA"/>
</dbReference>
<sequence length="309" mass="33577">MTCTESDIRRWRAARVDDVSVAKRVARVRKRSIKTESKVELLRLALSMVDLTTLEGADSPERVRGLCRKARHPYVGTLGDERPLPSCAAVCVYPNMVPTAREVLGERDGPIKLAAVATAFPSGQLPLALKLEEVRQTVAAGADEIDMVINRGAFLAGRDAEVFDEIVATKEACGEAHLKVILETGELGTLDNVAAASRLAMAAGADFIKTSTGKIQPAATFEVTLVMLEAIREHYLSTGVAVGMKPAGGIRKAKQALHYLALLAEILGKGWLTPAMFRFGASSLTNDLLRQLLWRDEGYYQSPRRFSVD</sequence>
<dbReference type="InterPro" id="IPR013785">
    <property type="entry name" value="Aldolase_TIM"/>
</dbReference>
<dbReference type="GO" id="GO:0004139">
    <property type="term" value="F:deoxyribose-phosphate aldolase activity"/>
    <property type="evidence" value="ECO:0007669"/>
    <property type="project" value="UniProtKB-UniRule"/>
</dbReference>
<dbReference type="CDD" id="cd00959">
    <property type="entry name" value="DeoC"/>
    <property type="match status" value="1"/>
</dbReference>
<evidence type="ECO:0000313" key="9">
    <source>
        <dbReference type="Proteomes" id="UP000005801"/>
    </source>
</evidence>
<dbReference type="PANTHER" id="PTHR10889:SF3">
    <property type="entry name" value="DEOXYRIBOSE-PHOSPHATE ALDOLASE"/>
    <property type="match status" value="1"/>
</dbReference>
<evidence type="ECO:0000256" key="1">
    <source>
        <dbReference type="ARBA" id="ARBA00004816"/>
    </source>
</evidence>
<dbReference type="PIRSF" id="PIRSF001357">
    <property type="entry name" value="DeoC"/>
    <property type="match status" value="1"/>
</dbReference>
<dbReference type="GO" id="GO:0009264">
    <property type="term" value="P:deoxyribonucleotide catabolic process"/>
    <property type="evidence" value="ECO:0007669"/>
    <property type="project" value="UniProtKB-UniRule"/>
</dbReference>
<comment type="pathway">
    <text evidence="1">Carbohydrate degradation; 2-deoxy-D-ribose 1-phosphate degradation; D-glyceraldehyde 3-phosphate and acetaldehyde from 2-deoxy-alpha-D-ribose 1-phosphate: step 2/2.</text>
</comment>
<dbReference type="InterPro" id="IPR011343">
    <property type="entry name" value="DeoC"/>
</dbReference>
<dbReference type="InterPro" id="IPR002915">
    <property type="entry name" value="DeoC/FbaB/LacD_aldolase"/>
</dbReference>
<evidence type="ECO:0000256" key="2">
    <source>
        <dbReference type="ARBA" id="ARBA00009473"/>
    </source>
</evidence>
<evidence type="ECO:0000256" key="6">
    <source>
        <dbReference type="ARBA" id="ARBA00048791"/>
    </source>
</evidence>
<dbReference type="GO" id="GO:0005737">
    <property type="term" value="C:cytoplasm"/>
    <property type="evidence" value="ECO:0007669"/>
    <property type="project" value="InterPro"/>
</dbReference>
<dbReference type="GO" id="GO:0016052">
    <property type="term" value="P:carbohydrate catabolic process"/>
    <property type="evidence" value="ECO:0007669"/>
    <property type="project" value="TreeGrafter"/>
</dbReference>
<dbReference type="AlphaFoldDB" id="A6GK37"/>
<name>A6GK37_9BACT</name>
<dbReference type="Gene3D" id="3.20.20.70">
    <property type="entry name" value="Aldolase class I"/>
    <property type="match status" value="1"/>
</dbReference>